<accession>A0A1E3NJ33</accession>
<dbReference type="AlphaFoldDB" id="A0A1E3NJ33"/>
<sequence>MEEQGTSEQRKSALDRIKEQRAALKNFYKLKEENEKEDKQAESDGEFGGSKIPLIHKNSSSFSIGGIDPSSIDDMEDFIANESYMNILKVENRVLDKLNSAKSEIKSTIYNNYYELIKINNVLGDLLRPNDSEVYSDTITDNLNTIRDNMQKIKSLDIDIFGDLEDQQARKNNETAK</sequence>
<dbReference type="Pfam" id="PF08700">
    <property type="entry name" value="VPS51_Exo84_N"/>
    <property type="match status" value="1"/>
</dbReference>
<feature type="compositionally biased region" description="Basic and acidic residues" evidence="1">
    <location>
        <begin position="33"/>
        <end position="42"/>
    </location>
</feature>
<dbReference type="Proteomes" id="UP000094455">
    <property type="component" value="Unassembled WGS sequence"/>
</dbReference>
<dbReference type="OrthoDB" id="203678at2759"/>
<feature type="region of interest" description="Disordered" evidence="1">
    <location>
        <begin position="33"/>
        <end position="52"/>
    </location>
</feature>
<protein>
    <recommendedName>
        <fullName evidence="4">Vacuolar protein sorting-associated protein 51 homolog</fullName>
    </recommendedName>
</protein>
<dbReference type="GeneID" id="30177495"/>
<dbReference type="RefSeq" id="XP_019017267.1">
    <property type="nucleotide sequence ID" value="XM_019160808.1"/>
</dbReference>
<evidence type="ECO:0000313" key="3">
    <source>
        <dbReference type="Proteomes" id="UP000094455"/>
    </source>
</evidence>
<keyword evidence="3" id="KW-1185">Reference proteome</keyword>
<evidence type="ECO:0008006" key="4">
    <source>
        <dbReference type="Google" id="ProtNLM"/>
    </source>
</evidence>
<dbReference type="STRING" id="763406.A0A1E3NJ33"/>
<organism evidence="2 3">
    <name type="scientific">Pichia membranifaciens NRRL Y-2026</name>
    <dbReference type="NCBI Taxonomy" id="763406"/>
    <lineage>
        <taxon>Eukaryota</taxon>
        <taxon>Fungi</taxon>
        <taxon>Dikarya</taxon>
        <taxon>Ascomycota</taxon>
        <taxon>Saccharomycotina</taxon>
        <taxon>Pichiomycetes</taxon>
        <taxon>Pichiales</taxon>
        <taxon>Pichiaceae</taxon>
        <taxon>Pichia</taxon>
    </lineage>
</organism>
<proteinExistence type="predicted"/>
<name>A0A1E3NJ33_9ASCO</name>
<reference evidence="2 3" key="1">
    <citation type="journal article" date="2016" name="Proc. Natl. Acad. Sci. U.S.A.">
        <title>Comparative genomics of biotechnologically important yeasts.</title>
        <authorList>
            <person name="Riley R."/>
            <person name="Haridas S."/>
            <person name="Wolfe K.H."/>
            <person name="Lopes M.R."/>
            <person name="Hittinger C.T."/>
            <person name="Goeker M."/>
            <person name="Salamov A.A."/>
            <person name="Wisecaver J.H."/>
            <person name="Long T.M."/>
            <person name="Calvey C.H."/>
            <person name="Aerts A.L."/>
            <person name="Barry K.W."/>
            <person name="Choi C."/>
            <person name="Clum A."/>
            <person name="Coughlan A.Y."/>
            <person name="Deshpande S."/>
            <person name="Douglass A.P."/>
            <person name="Hanson S.J."/>
            <person name="Klenk H.-P."/>
            <person name="LaButti K.M."/>
            <person name="Lapidus A."/>
            <person name="Lindquist E.A."/>
            <person name="Lipzen A.M."/>
            <person name="Meier-Kolthoff J.P."/>
            <person name="Ohm R.A."/>
            <person name="Otillar R.P."/>
            <person name="Pangilinan J.L."/>
            <person name="Peng Y."/>
            <person name="Rokas A."/>
            <person name="Rosa C.A."/>
            <person name="Scheuner C."/>
            <person name="Sibirny A.A."/>
            <person name="Slot J.C."/>
            <person name="Stielow J.B."/>
            <person name="Sun H."/>
            <person name="Kurtzman C.P."/>
            <person name="Blackwell M."/>
            <person name="Grigoriev I.V."/>
            <person name="Jeffries T.W."/>
        </authorList>
    </citation>
    <scope>NUCLEOTIDE SEQUENCE [LARGE SCALE GENOMIC DNA]</scope>
    <source>
        <strain evidence="2 3">NRRL Y-2026</strain>
    </source>
</reference>
<dbReference type="EMBL" id="KV454004">
    <property type="protein sequence ID" value="ODQ46154.1"/>
    <property type="molecule type" value="Genomic_DNA"/>
</dbReference>
<evidence type="ECO:0000313" key="2">
    <source>
        <dbReference type="EMBL" id="ODQ46154.1"/>
    </source>
</evidence>
<evidence type="ECO:0000256" key="1">
    <source>
        <dbReference type="SAM" id="MobiDB-lite"/>
    </source>
</evidence>
<gene>
    <name evidence="2" type="ORF">PICMEDRAFT_153981</name>
</gene>